<evidence type="ECO:0000256" key="2">
    <source>
        <dbReference type="ARBA" id="ARBA00022692"/>
    </source>
</evidence>
<gene>
    <name evidence="7" type="ORF">EBBID32_19630</name>
</gene>
<dbReference type="GO" id="GO:0016020">
    <property type="term" value="C:membrane"/>
    <property type="evidence" value="ECO:0007669"/>
    <property type="project" value="UniProtKB-SubCell"/>
</dbReference>
<feature type="domain" description="NfeD-like C-terminal" evidence="6">
    <location>
        <begin position="94"/>
        <end position="146"/>
    </location>
</feature>
<feature type="transmembrane region" description="Helical" evidence="5">
    <location>
        <begin position="31"/>
        <end position="51"/>
    </location>
</feature>
<evidence type="ECO:0000313" key="7">
    <source>
        <dbReference type="EMBL" id="CCW17622.1"/>
    </source>
</evidence>
<accession>N1MPP1</accession>
<evidence type="ECO:0000313" key="8">
    <source>
        <dbReference type="Proteomes" id="UP000013201"/>
    </source>
</evidence>
<name>N1MPP1_9SPHN</name>
<dbReference type="Proteomes" id="UP000013201">
    <property type="component" value="Unassembled WGS sequence"/>
</dbReference>
<dbReference type="Gene3D" id="2.40.50.140">
    <property type="entry name" value="Nucleic acid-binding proteins"/>
    <property type="match status" value="1"/>
</dbReference>
<keyword evidence="2 5" id="KW-0812">Transmembrane</keyword>
<reference evidence="8" key="2">
    <citation type="submission" date="2013-04" db="EMBL/GenBank/DDBJ databases">
        <title>Bisphenol A degrading Sphingobium sp. strain BiD32.</title>
        <authorList>
            <person name="Nielsen J.L."/>
            <person name="Zhou N.A."/>
            <person name="Kjeldal H."/>
        </authorList>
    </citation>
    <scope>NUCLEOTIDE SEQUENCE [LARGE SCALE GENOMIC DNA]</scope>
    <source>
        <strain evidence="8">BiD32</strain>
    </source>
</reference>
<dbReference type="PANTHER" id="PTHR33507:SF4">
    <property type="entry name" value="NODULATION COMPETITIVENESS PROTEIN NFED"/>
    <property type="match status" value="1"/>
</dbReference>
<evidence type="ECO:0000256" key="4">
    <source>
        <dbReference type="ARBA" id="ARBA00023136"/>
    </source>
</evidence>
<organism evidence="7 8">
    <name type="scientific">Sphingobium indicum BiD32</name>
    <dbReference type="NCBI Taxonomy" id="1301087"/>
    <lineage>
        <taxon>Bacteria</taxon>
        <taxon>Pseudomonadati</taxon>
        <taxon>Pseudomonadota</taxon>
        <taxon>Alphaproteobacteria</taxon>
        <taxon>Sphingomonadales</taxon>
        <taxon>Sphingomonadaceae</taxon>
        <taxon>Sphingobium</taxon>
    </lineage>
</organism>
<keyword evidence="8" id="KW-1185">Reference proteome</keyword>
<feature type="transmembrane region" description="Helical" evidence="5">
    <location>
        <begin position="6"/>
        <end position="24"/>
    </location>
</feature>
<dbReference type="OrthoDB" id="5289056at2"/>
<dbReference type="SUPFAM" id="SSF141322">
    <property type="entry name" value="NfeD domain-like"/>
    <property type="match status" value="1"/>
</dbReference>
<dbReference type="EMBL" id="CAVK010000087">
    <property type="protein sequence ID" value="CCW17622.1"/>
    <property type="molecule type" value="Genomic_DNA"/>
</dbReference>
<comment type="subcellular location">
    <subcellularLocation>
        <location evidence="1">Membrane</location>
        <topology evidence="1">Multi-pass membrane protein</topology>
    </subcellularLocation>
</comment>
<dbReference type="InterPro" id="IPR052165">
    <property type="entry name" value="Membrane_assoc_protease"/>
</dbReference>
<keyword evidence="7" id="KW-0645">Protease</keyword>
<dbReference type="InterPro" id="IPR012340">
    <property type="entry name" value="NA-bd_OB-fold"/>
</dbReference>
<dbReference type="PANTHER" id="PTHR33507">
    <property type="entry name" value="INNER MEMBRANE PROTEIN YBBJ"/>
    <property type="match status" value="1"/>
</dbReference>
<keyword evidence="3 5" id="KW-1133">Transmembrane helix</keyword>
<dbReference type="AlphaFoldDB" id="N1MPP1"/>
<keyword evidence="4 5" id="KW-0472">Membrane</keyword>
<evidence type="ECO:0000259" key="6">
    <source>
        <dbReference type="Pfam" id="PF01957"/>
    </source>
</evidence>
<comment type="caution">
    <text evidence="7">The sequence shown here is derived from an EMBL/GenBank/DDBJ whole genome shotgun (WGS) entry which is preliminary data.</text>
</comment>
<feature type="transmembrane region" description="Helical" evidence="5">
    <location>
        <begin position="63"/>
        <end position="83"/>
    </location>
</feature>
<dbReference type="RefSeq" id="WP_006954828.1">
    <property type="nucleotide sequence ID" value="NZ_CAVK010000087.1"/>
</dbReference>
<dbReference type="InterPro" id="IPR002810">
    <property type="entry name" value="NfeD-like_C"/>
</dbReference>
<dbReference type="GO" id="GO:0008233">
    <property type="term" value="F:peptidase activity"/>
    <property type="evidence" value="ECO:0007669"/>
    <property type="project" value="UniProtKB-KW"/>
</dbReference>
<evidence type="ECO:0000256" key="1">
    <source>
        <dbReference type="ARBA" id="ARBA00004141"/>
    </source>
</evidence>
<dbReference type="GO" id="GO:0006508">
    <property type="term" value="P:proteolysis"/>
    <property type="evidence" value="ECO:0007669"/>
    <property type="project" value="UniProtKB-KW"/>
</dbReference>
<sequence length="155" mass="16118">MFDALIPADVSGWILVLLGLILLASEVSASAHGLIGALGALAIIGGVTMFIEPNAVPNFSLPMLTSIVAIAVGIALLIAYAAARVRRKKVATGAEAMIDAVGHVLSWDGSEGYIFVHGERWQARGPSQSPNQAVQVIGIDGLKLRITTAPDHQEG</sequence>
<proteinExistence type="predicted"/>
<keyword evidence="7" id="KW-0378">Hydrolase</keyword>
<protein>
    <submittedName>
        <fullName evidence="7">Membrane-bound ClpP-class protease associated with aq_911</fullName>
    </submittedName>
</protein>
<dbReference type="Pfam" id="PF01957">
    <property type="entry name" value="NfeD"/>
    <property type="match status" value="1"/>
</dbReference>
<evidence type="ECO:0000256" key="3">
    <source>
        <dbReference type="ARBA" id="ARBA00022989"/>
    </source>
</evidence>
<evidence type="ECO:0000256" key="5">
    <source>
        <dbReference type="SAM" id="Phobius"/>
    </source>
</evidence>
<reference evidence="7 8" key="1">
    <citation type="submission" date="2013-03" db="EMBL/GenBank/DDBJ databases">
        <authorList>
            <person name="Le V."/>
        </authorList>
    </citation>
    <scope>NUCLEOTIDE SEQUENCE [LARGE SCALE GENOMIC DNA]</scope>
    <source>
        <strain evidence="7 8">BiD32</strain>
    </source>
</reference>